<accession>A0A2U8H963</accession>
<evidence type="ECO:0000313" key="2">
    <source>
        <dbReference type="EMBL" id="AWI82228.1"/>
    </source>
</evidence>
<feature type="region of interest" description="Disordered" evidence="1">
    <location>
        <begin position="257"/>
        <end position="284"/>
    </location>
</feature>
<sequence>MERTLERGLSSWQARGTGNGAHYDPAAHDLACVDAGIAAGVFGYQAVVARADALDEARVEDALAEHALAHDQGLLAQGRKSKLALLRGEADGSVRGLRNAVISIGYWVESHQASEGTATVPTEAGYAESWRIGWAERLPEIMQLSVDGPLEDMGLESSGHIPRSDPVPHPFAPQGTTGAEGAGPSDAGRAFLEEMLADEDEPPGFDFASHDAAGSPVQHGQEALAQEELMLLENQYAALHGALFDGDAIWKVQGDIGHPPEAASHHGPEHPAAPDGQGDHGQPLHAVLFDGHFA</sequence>
<dbReference type="Proteomes" id="UP000244915">
    <property type="component" value="Chromosome 1"/>
</dbReference>
<reference evidence="2 3" key="1">
    <citation type="submission" date="2017-06" db="EMBL/GenBank/DDBJ databases">
        <title>Yangia sp. YSBP01 complete genome sequence.</title>
        <authorList>
            <person name="Woo J.-H."/>
            <person name="Kim H.-S."/>
        </authorList>
    </citation>
    <scope>NUCLEOTIDE SEQUENCE [LARGE SCALE GENOMIC DNA]</scope>
    <source>
        <strain evidence="2 3">YSBP01</strain>
    </source>
</reference>
<name>A0A2U8H963_9RHOB</name>
<organism evidence="2 3">
    <name type="scientific">Alloyangia pacifica</name>
    <dbReference type="NCBI Taxonomy" id="311180"/>
    <lineage>
        <taxon>Bacteria</taxon>
        <taxon>Pseudomonadati</taxon>
        <taxon>Pseudomonadota</taxon>
        <taxon>Alphaproteobacteria</taxon>
        <taxon>Rhodobacterales</taxon>
        <taxon>Roseobacteraceae</taxon>
        <taxon>Alloyangia</taxon>
    </lineage>
</organism>
<evidence type="ECO:0000313" key="3">
    <source>
        <dbReference type="Proteomes" id="UP000244915"/>
    </source>
</evidence>
<feature type="region of interest" description="Disordered" evidence="1">
    <location>
        <begin position="152"/>
        <end position="184"/>
    </location>
</feature>
<dbReference type="KEGG" id="ypac:CEW88_00200"/>
<protein>
    <submittedName>
        <fullName evidence="2">Uncharacterized protein</fullName>
    </submittedName>
</protein>
<gene>
    <name evidence="2" type="ORF">CEW88_00200</name>
</gene>
<proteinExistence type="predicted"/>
<evidence type="ECO:0000256" key="1">
    <source>
        <dbReference type="SAM" id="MobiDB-lite"/>
    </source>
</evidence>
<dbReference type="EMBL" id="CP022189">
    <property type="protein sequence ID" value="AWI82228.1"/>
    <property type="molecule type" value="Genomic_DNA"/>
</dbReference>
<dbReference type="AlphaFoldDB" id="A0A2U8H963"/>
<dbReference type="OrthoDB" id="7833622at2"/>
<dbReference type="RefSeq" id="WP_108964154.1">
    <property type="nucleotide sequence ID" value="NZ_CP022189.1"/>
</dbReference>